<organism evidence="1 2">
    <name type="scientific">Rhizobium viscosum</name>
    <name type="common">Arthrobacter viscosus</name>
    <dbReference type="NCBI Taxonomy" id="1673"/>
    <lineage>
        <taxon>Bacteria</taxon>
        <taxon>Pseudomonadati</taxon>
        <taxon>Pseudomonadota</taxon>
        <taxon>Alphaproteobacteria</taxon>
        <taxon>Hyphomicrobiales</taxon>
        <taxon>Rhizobiaceae</taxon>
        <taxon>Rhizobium/Agrobacterium group</taxon>
        <taxon>Rhizobium</taxon>
    </lineage>
</organism>
<evidence type="ECO:0000313" key="1">
    <source>
        <dbReference type="EMBL" id="MBE1507879.1"/>
    </source>
</evidence>
<gene>
    <name evidence="1" type="ORF">H4W29_005124</name>
</gene>
<name>A0ABR9IXD8_RHIVS</name>
<keyword evidence="2" id="KW-1185">Reference proteome</keyword>
<dbReference type="EMBL" id="JADBEC010000002">
    <property type="protein sequence ID" value="MBE1507879.1"/>
    <property type="molecule type" value="Genomic_DNA"/>
</dbReference>
<dbReference type="RefSeq" id="WP_192731575.1">
    <property type="nucleotide sequence ID" value="NZ_BAAAVL010000002.1"/>
</dbReference>
<accession>A0ABR9IXD8</accession>
<protein>
    <submittedName>
        <fullName evidence="1">Uncharacterized protein</fullName>
    </submittedName>
</protein>
<evidence type="ECO:0000313" key="2">
    <source>
        <dbReference type="Proteomes" id="UP000620262"/>
    </source>
</evidence>
<reference evidence="1 2" key="1">
    <citation type="submission" date="2020-10" db="EMBL/GenBank/DDBJ databases">
        <title>Sequencing the genomes of 1000 actinobacteria strains.</title>
        <authorList>
            <person name="Klenk H.-P."/>
        </authorList>
    </citation>
    <scope>NUCLEOTIDE SEQUENCE [LARGE SCALE GENOMIC DNA]</scope>
    <source>
        <strain evidence="1 2">DSM 7307</strain>
    </source>
</reference>
<sequence>MEIDENKKRNWTERGKTVGALIKELESFENQELLVVLSIDGGEEVRPVSLVGKKDNQCLIAFVPG</sequence>
<comment type="caution">
    <text evidence="1">The sequence shown here is derived from an EMBL/GenBank/DDBJ whole genome shotgun (WGS) entry which is preliminary data.</text>
</comment>
<dbReference type="Proteomes" id="UP000620262">
    <property type="component" value="Unassembled WGS sequence"/>
</dbReference>
<proteinExistence type="predicted"/>